<sequence length="469" mass="52467">MDSDTEEELWSWYNTVKKKDSRPQRCGWLQQLREEAKKKKKDNSSNENQDEKNNANTEKVENIENNTTKNNHNTTSRTPLRDQIPSPGIEISPISNTMLTPIMILPHGTDVSSPHNISILSSVDNAFLYSPDDKQRGNTTIDIAASLGAALDDPSTQWTPGLATPAPPANPSIVTPSSEKLNKSIPNYVTNSATTAGYTTPVSRNDSNNSHVNSQLKQKILVRSLFSPNLNESSSCSLGIKKIVDIDKNFEDRKLSLAGESNFFEEFGKQTQVFSICKDDSIFERGIDDLKFKGDGREIRDDSDYNEKEQHGKIAPNFQNNDEIGTNISAESEKCDVSEHQKYRLSSPLKKKRKMDNLKNTDIELKHSLSEIYKDSSKTYNNIQSNMDKKTPEGIDSINSNIIAAHVGQINSHSPPNAPLSKSNHTPLFKSKIADHIKEKYSPKHSNENIPTKNNNSVNKILSKLSRQK</sequence>
<feature type="region of interest" description="Disordered" evidence="1">
    <location>
        <begin position="441"/>
        <end position="469"/>
    </location>
</feature>
<evidence type="ECO:0000313" key="2">
    <source>
        <dbReference type="EMBL" id="CAL4076490.1"/>
    </source>
</evidence>
<feature type="compositionally biased region" description="Low complexity" evidence="1">
    <location>
        <begin position="63"/>
        <end position="75"/>
    </location>
</feature>
<evidence type="ECO:0000313" key="3">
    <source>
        <dbReference type="Proteomes" id="UP001497623"/>
    </source>
</evidence>
<evidence type="ECO:0000256" key="1">
    <source>
        <dbReference type="SAM" id="MobiDB-lite"/>
    </source>
</evidence>
<name>A0AAV2QCY6_MEGNR</name>
<proteinExistence type="predicted"/>
<dbReference type="EMBL" id="CAXKWB010005057">
    <property type="protein sequence ID" value="CAL4076490.1"/>
    <property type="molecule type" value="Genomic_DNA"/>
</dbReference>
<comment type="caution">
    <text evidence="2">The sequence shown here is derived from an EMBL/GenBank/DDBJ whole genome shotgun (WGS) entry which is preliminary data.</text>
</comment>
<keyword evidence="3" id="KW-1185">Reference proteome</keyword>
<feature type="non-terminal residue" evidence="2">
    <location>
        <position position="469"/>
    </location>
</feature>
<feature type="region of interest" description="Disordered" evidence="1">
    <location>
        <begin position="18"/>
        <end position="86"/>
    </location>
</feature>
<feature type="compositionally biased region" description="Polar residues" evidence="1">
    <location>
        <begin position="448"/>
        <end position="460"/>
    </location>
</feature>
<feature type="region of interest" description="Disordered" evidence="1">
    <location>
        <begin position="161"/>
        <end position="180"/>
    </location>
</feature>
<protein>
    <submittedName>
        <fullName evidence="2">Uncharacterized protein</fullName>
    </submittedName>
</protein>
<gene>
    <name evidence="2" type="ORF">MNOR_LOCUS10165</name>
</gene>
<accession>A0AAV2QCY6</accession>
<organism evidence="2 3">
    <name type="scientific">Meganyctiphanes norvegica</name>
    <name type="common">Northern krill</name>
    <name type="synonym">Thysanopoda norvegica</name>
    <dbReference type="NCBI Taxonomy" id="48144"/>
    <lineage>
        <taxon>Eukaryota</taxon>
        <taxon>Metazoa</taxon>
        <taxon>Ecdysozoa</taxon>
        <taxon>Arthropoda</taxon>
        <taxon>Crustacea</taxon>
        <taxon>Multicrustacea</taxon>
        <taxon>Malacostraca</taxon>
        <taxon>Eumalacostraca</taxon>
        <taxon>Eucarida</taxon>
        <taxon>Euphausiacea</taxon>
        <taxon>Euphausiidae</taxon>
        <taxon>Meganyctiphanes</taxon>
    </lineage>
</organism>
<feature type="compositionally biased region" description="Basic and acidic residues" evidence="1">
    <location>
        <begin position="49"/>
        <end position="62"/>
    </location>
</feature>
<dbReference type="AlphaFoldDB" id="A0AAV2QCY6"/>
<dbReference type="Proteomes" id="UP001497623">
    <property type="component" value="Unassembled WGS sequence"/>
</dbReference>
<reference evidence="2 3" key="1">
    <citation type="submission" date="2024-05" db="EMBL/GenBank/DDBJ databases">
        <authorList>
            <person name="Wallberg A."/>
        </authorList>
    </citation>
    <scope>NUCLEOTIDE SEQUENCE [LARGE SCALE GENOMIC DNA]</scope>
</reference>